<evidence type="ECO:0000313" key="1">
    <source>
        <dbReference type="EnsemblMetazoa" id="Aqu2.1.16947_001"/>
    </source>
</evidence>
<reference evidence="1" key="1">
    <citation type="submission" date="2017-05" db="UniProtKB">
        <authorList>
            <consortium name="EnsemblMetazoa"/>
        </authorList>
    </citation>
    <scope>IDENTIFICATION</scope>
</reference>
<name>A0A1X7TPF5_AMPQE</name>
<sequence length="45" mass="5193">MFIMYFMHVQYNPHMFFHPPPTSSRPDCSGLDSGSSLKLVECEVE</sequence>
<organism evidence="1">
    <name type="scientific">Amphimedon queenslandica</name>
    <name type="common">Sponge</name>
    <dbReference type="NCBI Taxonomy" id="400682"/>
    <lineage>
        <taxon>Eukaryota</taxon>
        <taxon>Metazoa</taxon>
        <taxon>Porifera</taxon>
        <taxon>Demospongiae</taxon>
        <taxon>Heteroscleromorpha</taxon>
        <taxon>Haplosclerida</taxon>
        <taxon>Niphatidae</taxon>
        <taxon>Amphimedon</taxon>
    </lineage>
</organism>
<proteinExistence type="predicted"/>
<protein>
    <submittedName>
        <fullName evidence="1">Uncharacterized protein</fullName>
    </submittedName>
</protein>
<dbReference type="AlphaFoldDB" id="A0A1X7TPF5"/>
<dbReference type="InParanoid" id="A0A1X7TPF5"/>
<dbReference type="EnsemblMetazoa" id="Aqu2.1.16947_001">
    <property type="protein sequence ID" value="Aqu2.1.16947_001"/>
    <property type="gene ID" value="Aqu2.1.16947"/>
</dbReference>
<accession>A0A1X7TPF5</accession>